<reference evidence="1 2" key="1">
    <citation type="submission" date="2024-03" db="EMBL/GenBank/DDBJ databases">
        <title>Bacilli Hybrid Assemblies.</title>
        <authorList>
            <person name="Kovac J."/>
        </authorList>
    </citation>
    <scope>NUCLEOTIDE SEQUENCE [LARGE SCALE GENOMIC DNA]</scope>
    <source>
        <strain evidence="1 2">FSL R7-0666</strain>
    </source>
</reference>
<dbReference type="RefSeq" id="WP_343131282.1">
    <property type="nucleotide sequence ID" value="NZ_JBCITK010000001.1"/>
</dbReference>
<dbReference type="Proteomes" id="UP001418796">
    <property type="component" value="Unassembled WGS sequence"/>
</dbReference>
<organism evidence="1 2">
    <name type="scientific">Alkalicoccobacillus gibsonii</name>
    <dbReference type="NCBI Taxonomy" id="79881"/>
    <lineage>
        <taxon>Bacteria</taxon>
        <taxon>Bacillati</taxon>
        <taxon>Bacillota</taxon>
        <taxon>Bacilli</taxon>
        <taxon>Bacillales</taxon>
        <taxon>Bacillaceae</taxon>
        <taxon>Alkalicoccobacillus</taxon>
    </lineage>
</organism>
<proteinExistence type="predicted"/>
<evidence type="ECO:0000313" key="1">
    <source>
        <dbReference type="EMBL" id="MEN0644633.1"/>
    </source>
</evidence>
<dbReference type="Pfam" id="PF00805">
    <property type="entry name" value="Pentapeptide"/>
    <property type="match status" value="1"/>
</dbReference>
<evidence type="ECO:0000313" key="2">
    <source>
        <dbReference type="Proteomes" id="UP001418796"/>
    </source>
</evidence>
<dbReference type="InterPro" id="IPR001646">
    <property type="entry name" value="5peptide_repeat"/>
</dbReference>
<name>A0ABU9VL42_9BACI</name>
<accession>A0ABU9VL42</accession>
<comment type="caution">
    <text evidence="1">The sequence shown here is derived from an EMBL/GenBank/DDBJ whole genome shotgun (WGS) entry which is preliminary data.</text>
</comment>
<protein>
    <submittedName>
        <fullName evidence="1">Pentapeptide repeat-containing protein</fullName>
    </submittedName>
</protein>
<sequence length="266" mass="29736">MTTTELTSDCSQCFGLCCVALPYIQSTDFAKDKAGGTPCHNLNDHFMCAIHSNLREEGYKGCTVYECFGAGQKVSQTIYKSVSWHEKSSEEMFEVFPIIQQLHEMLAYLDEALKREETKPIHTQLMEAFNKIDAYTYKDPESILTLDLTVIRSEISDYLSEAGELVAYAKANEHRIQRAAFEFMGAQLKGHNFQGAKLRGIFFIAADLRGANFTSAELLGADFRDADVCGADFTGSLFLTQAQMNAANGDKATTLPRHLQRPSHWI</sequence>
<dbReference type="SUPFAM" id="SSF141571">
    <property type="entry name" value="Pentapeptide repeat-like"/>
    <property type="match status" value="1"/>
</dbReference>
<gene>
    <name evidence="1" type="ORF">MKY91_15885</name>
</gene>
<dbReference type="Gene3D" id="2.160.20.80">
    <property type="entry name" value="E3 ubiquitin-protein ligase SopA"/>
    <property type="match status" value="1"/>
</dbReference>
<dbReference type="EMBL" id="JBCITK010000001">
    <property type="protein sequence ID" value="MEN0644633.1"/>
    <property type="molecule type" value="Genomic_DNA"/>
</dbReference>
<keyword evidence="2" id="KW-1185">Reference proteome</keyword>